<keyword evidence="7" id="KW-0464">Manganese</keyword>
<feature type="transmembrane region" description="Helical" evidence="9">
    <location>
        <begin position="88"/>
        <end position="107"/>
    </location>
</feature>
<gene>
    <name evidence="11" type="ORF">OC25_08585</name>
</gene>
<dbReference type="PANTHER" id="PTHR47371:SF3">
    <property type="entry name" value="PHOSPHOGLYCEROL TRANSFERASE I"/>
    <property type="match status" value="1"/>
</dbReference>
<feature type="binding site" evidence="8">
    <location>
        <position position="286"/>
    </location>
    <ligand>
        <name>Mn(2+)</name>
        <dbReference type="ChEBI" id="CHEBI:29035"/>
    </ligand>
</feature>
<dbReference type="GO" id="GO:0046872">
    <property type="term" value="F:metal ion binding"/>
    <property type="evidence" value="ECO:0007669"/>
    <property type="project" value="UniProtKB-KW"/>
</dbReference>
<evidence type="ECO:0000256" key="7">
    <source>
        <dbReference type="PIRSR" id="PIRSR005091-2"/>
    </source>
</evidence>
<evidence type="ECO:0000259" key="10">
    <source>
        <dbReference type="Pfam" id="PF00884"/>
    </source>
</evidence>
<keyword evidence="3 9" id="KW-0812">Transmembrane</keyword>
<evidence type="ECO:0000256" key="5">
    <source>
        <dbReference type="ARBA" id="ARBA00023136"/>
    </source>
</evidence>
<evidence type="ECO:0000256" key="1">
    <source>
        <dbReference type="ARBA" id="ARBA00004651"/>
    </source>
</evidence>
<feature type="binding site" evidence="7">
    <location>
        <position position="458"/>
    </location>
    <ligand>
        <name>substrate</name>
    </ligand>
</feature>
<feature type="active site" evidence="6">
    <location>
        <position position="326"/>
    </location>
</feature>
<evidence type="ECO:0000256" key="3">
    <source>
        <dbReference type="ARBA" id="ARBA00022692"/>
    </source>
</evidence>
<feature type="transmembrane region" description="Helical" evidence="9">
    <location>
        <begin position="141"/>
        <end position="160"/>
    </location>
</feature>
<dbReference type="EMBL" id="JSYN01000008">
    <property type="protein sequence ID" value="KIA94715.1"/>
    <property type="molecule type" value="Genomic_DNA"/>
</dbReference>
<dbReference type="RefSeq" id="WP_039474382.1">
    <property type="nucleotide sequence ID" value="NZ_JSYN01000008.1"/>
</dbReference>
<feature type="transmembrane region" description="Helical" evidence="9">
    <location>
        <begin position="55"/>
        <end position="76"/>
    </location>
</feature>
<dbReference type="AlphaFoldDB" id="A0A0C1DKZ1"/>
<evidence type="ECO:0000256" key="8">
    <source>
        <dbReference type="PIRSR" id="PIRSR005091-3"/>
    </source>
</evidence>
<dbReference type="Gene3D" id="3.40.720.10">
    <property type="entry name" value="Alkaline Phosphatase, subunit A"/>
    <property type="match status" value="1"/>
</dbReference>
<dbReference type="InterPro" id="IPR000917">
    <property type="entry name" value="Sulfatase_N"/>
</dbReference>
<dbReference type="CDD" id="cd16015">
    <property type="entry name" value="LTA_synthase"/>
    <property type="match status" value="1"/>
</dbReference>
<evidence type="ECO:0000313" key="12">
    <source>
        <dbReference type="Proteomes" id="UP000031246"/>
    </source>
</evidence>
<dbReference type="PANTHER" id="PTHR47371">
    <property type="entry name" value="LIPOTEICHOIC ACID SYNTHASE"/>
    <property type="match status" value="1"/>
</dbReference>
<keyword evidence="5 9" id="KW-0472">Membrane</keyword>
<feature type="domain" description="Sulfatase N-terminal" evidence="10">
    <location>
        <begin position="278"/>
        <end position="560"/>
    </location>
</feature>
<evidence type="ECO:0000256" key="9">
    <source>
        <dbReference type="SAM" id="Phobius"/>
    </source>
</evidence>
<keyword evidence="7" id="KW-0479">Metal-binding</keyword>
<feature type="transmembrane region" description="Helical" evidence="9">
    <location>
        <begin position="172"/>
        <end position="193"/>
    </location>
</feature>
<dbReference type="Pfam" id="PF00884">
    <property type="entry name" value="Sulfatase"/>
    <property type="match status" value="1"/>
</dbReference>
<feature type="transmembrane region" description="Helical" evidence="9">
    <location>
        <begin position="12"/>
        <end position="35"/>
    </location>
</feature>
<feature type="binding site" evidence="8">
    <location>
        <position position="510"/>
    </location>
    <ligand>
        <name>Mn(2+)</name>
        <dbReference type="ChEBI" id="CHEBI:29035"/>
    </ligand>
</feature>
<dbReference type="OrthoDB" id="9777768at2"/>
<comment type="caution">
    <text evidence="11">The sequence shown here is derived from an EMBL/GenBank/DDBJ whole genome shotgun (WGS) entry which is preliminary data.</text>
</comment>
<evidence type="ECO:0000256" key="4">
    <source>
        <dbReference type="ARBA" id="ARBA00022989"/>
    </source>
</evidence>
<dbReference type="Proteomes" id="UP000031246">
    <property type="component" value="Unassembled WGS sequence"/>
</dbReference>
<dbReference type="SUPFAM" id="SSF53649">
    <property type="entry name" value="Alkaline phosphatase-like"/>
    <property type="match status" value="1"/>
</dbReference>
<organism evidence="11 12">
    <name type="scientific">Pedobacter kyungheensis</name>
    <dbReference type="NCBI Taxonomy" id="1069985"/>
    <lineage>
        <taxon>Bacteria</taxon>
        <taxon>Pseudomonadati</taxon>
        <taxon>Bacteroidota</taxon>
        <taxon>Sphingobacteriia</taxon>
        <taxon>Sphingobacteriales</taxon>
        <taxon>Sphingobacteriaceae</taxon>
        <taxon>Pedobacter</taxon>
    </lineage>
</organism>
<evidence type="ECO:0000256" key="2">
    <source>
        <dbReference type="ARBA" id="ARBA00022475"/>
    </source>
</evidence>
<accession>A0A0C1DKZ1</accession>
<dbReference type="InterPro" id="IPR050448">
    <property type="entry name" value="OpgB/LTA_synthase_biosynth"/>
</dbReference>
<keyword evidence="12" id="KW-1185">Reference proteome</keyword>
<proteinExistence type="predicted"/>
<evidence type="ECO:0000256" key="6">
    <source>
        <dbReference type="PIRSR" id="PIRSR005091-1"/>
    </source>
</evidence>
<name>A0A0C1DKZ1_9SPHI</name>
<feature type="binding site" evidence="8">
    <location>
        <position position="511"/>
    </location>
    <ligand>
        <name>Mn(2+)</name>
        <dbReference type="ChEBI" id="CHEBI:29035"/>
    </ligand>
</feature>
<evidence type="ECO:0000313" key="11">
    <source>
        <dbReference type="EMBL" id="KIA94715.1"/>
    </source>
</evidence>
<dbReference type="GO" id="GO:0005886">
    <property type="term" value="C:plasma membrane"/>
    <property type="evidence" value="ECO:0007669"/>
    <property type="project" value="UniProtKB-SubCell"/>
</dbReference>
<reference evidence="11 12" key="1">
    <citation type="submission" date="2014-10" db="EMBL/GenBank/DDBJ databases">
        <title>Pedobacter Kyungheensis.</title>
        <authorList>
            <person name="Anderson B.M."/>
            <person name="Newman J.D."/>
        </authorList>
    </citation>
    <scope>NUCLEOTIDE SEQUENCE [LARGE SCALE GENOMIC DNA]</scope>
    <source>
        <strain evidence="11 12">KACC 16221</strain>
    </source>
</reference>
<protein>
    <submittedName>
        <fullName evidence="11">Sulfatase</fullName>
    </submittedName>
</protein>
<keyword evidence="4 9" id="KW-1133">Transmembrane helix</keyword>
<keyword evidence="2" id="KW-1003">Cell membrane</keyword>
<dbReference type="InterPro" id="IPR012160">
    <property type="entry name" value="LtaS-like"/>
</dbReference>
<dbReference type="InterPro" id="IPR017850">
    <property type="entry name" value="Alkaline_phosphatase_core_sf"/>
</dbReference>
<dbReference type="Gene3D" id="3.30.1120.80">
    <property type="match status" value="1"/>
</dbReference>
<dbReference type="PIRSF" id="PIRSF005091">
    <property type="entry name" value="Mmb_sulf_HI1246"/>
    <property type="match status" value="1"/>
</dbReference>
<feature type="binding site" evidence="8">
    <location>
        <position position="326"/>
    </location>
    <ligand>
        <name>Mn(2+)</name>
        <dbReference type="ChEBI" id="CHEBI:29035"/>
    </ligand>
</feature>
<sequence length="650" mass="74068">MIRSIFIKSRYSLLHYFMLSFLVVSSFFRIILIAMSFSKGGLKTIDIFTALAKGVVFDLGVSIYFCLFYAVYLLCLPQKWNGSAFDRTFTRILLFLMVLISVFSFFAEFTFWLEFESRFNFIAVDYLIYTYEVLHNINESYPLPLLIAGVVLISLLWNYLMRAAFRISFRSVTPVLHRFLFTLLIVLMAIFYGQKVDNSWAERSSNRYVSEISKAGIYSFIAAFRSNELNYDQFYPMTSEMVAFNTTRKELSSPLARFMPGEGSIRRIVSNGNGQSRSNVIMVVMESFSADYMGTFGNAQGLTPTLDTLAKQSVLFKRMYATGTRTVRGMEALSLALPPTPGNSIVRRENNANLTTIGSIFSKRGYSTSFFYGGDGYFDNMNQFFGNNGYEITDRGRKLTVGDTYKVKRTILKDDQVAFENAWGISDGDLLSAVIRDADKRFQTKKPFYDFVMTTSNHRPFTYPGGKIDIAPGTGREGAVKYTDFAIGEFLEKARKKPWFDNTIFIFIADHCAESAGKNEIDISRYHIPAMIYNLKGQVPLTISALCSQIDLYPTLFGLLKWDFQGNNYGMDVRSVAYRPRIMLGTYQKLGYLRNDTLVVLSPRKAPQSYRYDFTTNVQTPVKTPKKISLEAISLYQSAYHLFKNGGLKQ</sequence>
<comment type="subcellular location">
    <subcellularLocation>
        <location evidence="1">Cell membrane</location>
        <topology evidence="1">Multi-pass membrane protein</topology>
    </subcellularLocation>
</comment>